<feature type="transmembrane region" description="Helical" evidence="1">
    <location>
        <begin position="6"/>
        <end position="29"/>
    </location>
</feature>
<dbReference type="AlphaFoldDB" id="A0A0F9EC79"/>
<evidence type="ECO:0000313" key="2">
    <source>
        <dbReference type="EMBL" id="KKL27466.1"/>
    </source>
</evidence>
<dbReference type="EMBL" id="LAZR01035454">
    <property type="protein sequence ID" value="KKL27466.1"/>
    <property type="molecule type" value="Genomic_DNA"/>
</dbReference>
<keyword evidence="1" id="KW-1133">Transmembrane helix</keyword>
<keyword evidence="1" id="KW-0812">Transmembrane</keyword>
<organism evidence="2">
    <name type="scientific">marine sediment metagenome</name>
    <dbReference type="NCBI Taxonomy" id="412755"/>
    <lineage>
        <taxon>unclassified sequences</taxon>
        <taxon>metagenomes</taxon>
        <taxon>ecological metagenomes</taxon>
    </lineage>
</organism>
<protein>
    <recommendedName>
        <fullName evidence="3">DUF948 domain-containing protein</fullName>
    </recommendedName>
</protein>
<reference evidence="2" key="1">
    <citation type="journal article" date="2015" name="Nature">
        <title>Complex archaea that bridge the gap between prokaryotes and eukaryotes.</title>
        <authorList>
            <person name="Spang A."/>
            <person name="Saw J.H."/>
            <person name="Jorgensen S.L."/>
            <person name="Zaremba-Niedzwiedzka K."/>
            <person name="Martijn J."/>
            <person name="Lind A.E."/>
            <person name="van Eijk R."/>
            <person name="Schleper C."/>
            <person name="Guy L."/>
            <person name="Ettema T.J."/>
        </authorList>
    </citation>
    <scope>NUCLEOTIDE SEQUENCE</scope>
</reference>
<comment type="caution">
    <text evidence="2">The sequence shown here is derived from an EMBL/GenBank/DDBJ whole genome shotgun (WGS) entry which is preliminary data.</text>
</comment>
<keyword evidence="1" id="KW-0472">Membrane</keyword>
<sequence>MSLTLNQFLFLVITICIVVSVAFLVALIVQLRKTAKEGEEALVEIRDLIENLKETDKKVNARIDDLAPVLEATKTTVARISDIAWLLTAKVFKPSSKYWPYLFPMLRFGWRHMKKKGGKNVKR</sequence>
<evidence type="ECO:0000256" key="1">
    <source>
        <dbReference type="SAM" id="Phobius"/>
    </source>
</evidence>
<gene>
    <name evidence="2" type="ORF">LCGC14_2384890</name>
</gene>
<evidence type="ECO:0008006" key="3">
    <source>
        <dbReference type="Google" id="ProtNLM"/>
    </source>
</evidence>
<accession>A0A0F9EC79</accession>
<proteinExistence type="predicted"/>
<name>A0A0F9EC79_9ZZZZ</name>